<dbReference type="PANTHER" id="PTHR10380:SF215">
    <property type="entry name" value="CUTICULAR PROTEIN 49AG"/>
    <property type="match status" value="1"/>
</dbReference>
<name>A0A482W7E8_ASBVE</name>
<dbReference type="InterPro" id="IPR050468">
    <property type="entry name" value="Cuticle_Struct_Prot"/>
</dbReference>
<dbReference type="AlphaFoldDB" id="A0A482W7E8"/>
<evidence type="ECO:0000313" key="5">
    <source>
        <dbReference type="Proteomes" id="UP000292052"/>
    </source>
</evidence>
<dbReference type="GO" id="GO:0008010">
    <property type="term" value="F:structural constituent of chitin-based larval cuticle"/>
    <property type="evidence" value="ECO:0007669"/>
    <property type="project" value="TreeGrafter"/>
</dbReference>
<dbReference type="PROSITE" id="PS51155">
    <property type="entry name" value="CHIT_BIND_RR_2"/>
    <property type="match status" value="1"/>
</dbReference>
<dbReference type="PANTHER" id="PTHR10380">
    <property type="entry name" value="CUTICLE PROTEIN"/>
    <property type="match status" value="1"/>
</dbReference>
<feature type="region of interest" description="Disordered" evidence="2">
    <location>
        <begin position="17"/>
        <end position="45"/>
    </location>
</feature>
<comment type="caution">
    <text evidence="4">The sequence shown here is derived from an EMBL/GenBank/DDBJ whole genome shotgun (WGS) entry which is preliminary data.</text>
</comment>
<reference evidence="4 5" key="1">
    <citation type="submission" date="2017-03" db="EMBL/GenBank/DDBJ databases">
        <title>Genome of the blue death feigning beetle - Asbolus verrucosus.</title>
        <authorList>
            <person name="Rider S.D."/>
        </authorList>
    </citation>
    <scope>NUCLEOTIDE SEQUENCE [LARGE SCALE GENOMIC DNA]</scope>
    <source>
        <strain evidence="4">Butters</strain>
        <tissue evidence="4">Head and leg muscle</tissue>
    </source>
</reference>
<evidence type="ECO:0000313" key="4">
    <source>
        <dbReference type="EMBL" id="RZC40729.1"/>
    </source>
</evidence>
<feature type="chain" id="PRO_5019723470" evidence="3">
    <location>
        <begin position="18"/>
        <end position="119"/>
    </location>
</feature>
<keyword evidence="3" id="KW-0732">Signal</keyword>
<gene>
    <name evidence="4" type="ORF">BDFB_011089</name>
</gene>
<dbReference type="STRING" id="1661398.A0A482W7E8"/>
<dbReference type="GO" id="GO:0062129">
    <property type="term" value="C:chitin-based extracellular matrix"/>
    <property type="evidence" value="ECO:0007669"/>
    <property type="project" value="TreeGrafter"/>
</dbReference>
<dbReference type="EMBL" id="QDEB01023596">
    <property type="protein sequence ID" value="RZC40729.1"/>
    <property type="molecule type" value="Genomic_DNA"/>
</dbReference>
<dbReference type="Pfam" id="PF00379">
    <property type="entry name" value="Chitin_bind_4"/>
    <property type="match status" value="1"/>
</dbReference>
<keyword evidence="5" id="KW-1185">Reference proteome</keyword>
<dbReference type="OrthoDB" id="7255276at2759"/>
<evidence type="ECO:0000256" key="3">
    <source>
        <dbReference type="SAM" id="SignalP"/>
    </source>
</evidence>
<evidence type="ECO:0000256" key="1">
    <source>
        <dbReference type="PROSITE-ProRule" id="PRU00497"/>
    </source>
</evidence>
<sequence length="119" mass="12614">MKYIIVAIFALLTPTFARPQEPQPPQLAAQPRPQAAPAAQSGSVTPVSIVSQTEVVGPDGSFNYSYDTSNGIHVEQGGYIKKGEARAVDPNNPEATGDIQVIQGAYSYTAPDGQQISLR</sequence>
<feature type="compositionally biased region" description="Low complexity" evidence="2">
    <location>
        <begin position="26"/>
        <end position="40"/>
    </location>
</feature>
<organism evidence="4 5">
    <name type="scientific">Asbolus verrucosus</name>
    <name type="common">Desert ironclad beetle</name>
    <dbReference type="NCBI Taxonomy" id="1661398"/>
    <lineage>
        <taxon>Eukaryota</taxon>
        <taxon>Metazoa</taxon>
        <taxon>Ecdysozoa</taxon>
        <taxon>Arthropoda</taxon>
        <taxon>Hexapoda</taxon>
        <taxon>Insecta</taxon>
        <taxon>Pterygota</taxon>
        <taxon>Neoptera</taxon>
        <taxon>Endopterygota</taxon>
        <taxon>Coleoptera</taxon>
        <taxon>Polyphaga</taxon>
        <taxon>Cucujiformia</taxon>
        <taxon>Tenebrionidae</taxon>
        <taxon>Pimeliinae</taxon>
        <taxon>Asbolus</taxon>
    </lineage>
</organism>
<dbReference type="InterPro" id="IPR000618">
    <property type="entry name" value="Insect_cuticle"/>
</dbReference>
<protein>
    <submittedName>
        <fullName evidence="4">Endocuticle structural glycoprotein SgAbd-2</fullName>
    </submittedName>
</protein>
<proteinExistence type="predicted"/>
<accession>A0A482W7E8</accession>
<keyword evidence="1" id="KW-0193">Cuticle</keyword>
<evidence type="ECO:0000256" key="2">
    <source>
        <dbReference type="SAM" id="MobiDB-lite"/>
    </source>
</evidence>
<dbReference type="Proteomes" id="UP000292052">
    <property type="component" value="Unassembled WGS sequence"/>
</dbReference>
<feature type="signal peptide" evidence="3">
    <location>
        <begin position="1"/>
        <end position="17"/>
    </location>
</feature>